<reference evidence="4" key="1">
    <citation type="submission" date="2018-06" db="EMBL/GenBank/DDBJ databases">
        <authorList>
            <person name="Zhirakovskaya E."/>
        </authorList>
    </citation>
    <scope>NUCLEOTIDE SEQUENCE</scope>
</reference>
<evidence type="ECO:0000259" key="3">
    <source>
        <dbReference type="PROSITE" id="PS50076"/>
    </source>
</evidence>
<dbReference type="SMART" id="SM00271">
    <property type="entry name" value="DnaJ"/>
    <property type="match status" value="1"/>
</dbReference>
<sequence length="181" mass="20993">MSDAIFKQNYFEIFSLPVSTDPDLNQLKDKNRELQQQVHPDRFANSSEAEKRQAMQVTSLINQAFETIKEPALRLQYMLSLKGIDMNAETDTTMDAEFLMSQMELREKISDIRSFADPLDALDLMKAELKKESSELVQKFQAFYGNDEVDQGREIVRKLQFLNKAQKEISEISMQIEDELI</sequence>
<feature type="domain" description="J" evidence="3">
    <location>
        <begin position="9"/>
        <end position="81"/>
    </location>
</feature>
<dbReference type="InterPro" id="IPR001623">
    <property type="entry name" value="DnaJ_domain"/>
</dbReference>
<dbReference type="AlphaFoldDB" id="A0A3B0XQM2"/>
<dbReference type="HAMAP" id="MF_00682">
    <property type="entry name" value="HscB"/>
    <property type="match status" value="1"/>
</dbReference>
<organism evidence="4">
    <name type="scientific">hydrothermal vent metagenome</name>
    <dbReference type="NCBI Taxonomy" id="652676"/>
    <lineage>
        <taxon>unclassified sequences</taxon>
        <taxon>metagenomes</taxon>
        <taxon>ecological metagenomes</taxon>
    </lineage>
</organism>
<dbReference type="InterPro" id="IPR004640">
    <property type="entry name" value="HscB"/>
</dbReference>
<proteinExistence type="inferred from homology"/>
<dbReference type="SUPFAM" id="SSF47144">
    <property type="entry name" value="HSC20 (HSCB), C-terminal oligomerisation domain"/>
    <property type="match status" value="1"/>
</dbReference>
<dbReference type="GO" id="GO:0001671">
    <property type="term" value="F:ATPase activator activity"/>
    <property type="evidence" value="ECO:0007669"/>
    <property type="project" value="InterPro"/>
</dbReference>
<dbReference type="Gene3D" id="1.20.1280.20">
    <property type="entry name" value="HscB, C-terminal domain"/>
    <property type="match status" value="1"/>
</dbReference>
<dbReference type="SUPFAM" id="SSF46565">
    <property type="entry name" value="Chaperone J-domain"/>
    <property type="match status" value="1"/>
</dbReference>
<dbReference type="NCBIfam" id="TIGR00714">
    <property type="entry name" value="hscB"/>
    <property type="match status" value="1"/>
</dbReference>
<dbReference type="CDD" id="cd06257">
    <property type="entry name" value="DnaJ"/>
    <property type="match status" value="1"/>
</dbReference>
<dbReference type="InterPro" id="IPR036386">
    <property type="entry name" value="HscB_C_sf"/>
</dbReference>
<dbReference type="EMBL" id="UOFI01000199">
    <property type="protein sequence ID" value="VAW70518.1"/>
    <property type="molecule type" value="Genomic_DNA"/>
</dbReference>
<gene>
    <name evidence="4" type="ORF">MNBD_GAMMA09-2192</name>
</gene>
<dbReference type="PROSITE" id="PS50076">
    <property type="entry name" value="DNAJ_2"/>
    <property type="match status" value="1"/>
</dbReference>
<dbReference type="GO" id="GO:0044571">
    <property type="term" value="P:[2Fe-2S] cluster assembly"/>
    <property type="evidence" value="ECO:0007669"/>
    <property type="project" value="InterPro"/>
</dbReference>
<dbReference type="InterPro" id="IPR009073">
    <property type="entry name" value="HscB_oligo_C"/>
</dbReference>
<dbReference type="InterPro" id="IPR036869">
    <property type="entry name" value="J_dom_sf"/>
</dbReference>
<dbReference type="GO" id="GO:0051087">
    <property type="term" value="F:protein-folding chaperone binding"/>
    <property type="evidence" value="ECO:0007669"/>
    <property type="project" value="InterPro"/>
</dbReference>
<name>A0A3B0XQM2_9ZZZZ</name>
<dbReference type="Pfam" id="PF07743">
    <property type="entry name" value="HSCB_C"/>
    <property type="match status" value="1"/>
</dbReference>
<evidence type="ECO:0000256" key="2">
    <source>
        <dbReference type="ARBA" id="ARBA00023186"/>
    </source>
</evidence>
<comment type="similarity">
    <text evidence="1">Belongs to the HscB family.</text>
</comment>
<keyword evidence="2" id="KW-0143">Chaperone</keyword>
<dbReference type="Gene3D" id="1.10.287.110">
    <property type="entry name" value="DnaJ domain"/>
    <property type="match status" value="1"/>
</dbReference>
<evidence type="ECO:0000256" key="1">
    <source>
        <dbReference type="ARBA" id="ARBA00010476"/>
    </source>
</evidence>
<evidence type="ECO:0000313" key="4">
    <source>
        <dbReference type="EMBL" id="VAW70518.1"/>
    </source>
</evidence>
<protein>
    <recommendedName>
        <fullName evidence="3">J domain-containing protein</fullName>
    </recommendedName>
</protein>
<accession>A0A3B0XQM2</accession>
<dbReference type="PANTHER" id="PTHR14021:SF15">
    <property type="entry name" value="IRON-SULFUR CLUSTER CO-CHAPERONE PROTEIN HSCB"/>
    <property type="match status" value="1"/>
</dbReference>
<dbReference type="PANTHER" id="PTHR14021">
    <property type="entry name" value="IRON-SULFUR CLUSTER CO-CHAPERONE PROTEIN HSCB"/>
    <property type="match status" value="1"/>
</dbReference>
<dbReference type="GO" id="GO:0051259">
    <property type="term" value="P:protein complex oligomerization"/>
    <property type="evidence" value="ECO:0007669"/>
    <property type="project" value="InterPro"/>
</dbReference>